<proteinExistence type="predicted"/>
<dbReference type="AlphaFoldDB" id="A0A381QS88"/>
<dbReference type="EMBL" id="UINC01001498">
    <property type="protein sequence ID" value="SUZ82252.1"/>
    <property type="molecule type" value="Genomic_DNA"/>
</dbReference>
<evidence type="ECO:0000313" key="1">
    <source>
        <dbReference type="EMBL" id="SUZ82252.1"/>
    </source>
</evidence>
<gene>
    <name evidence="1" type="ORF">METZ01_LOCUS35106</name>
</gene>
<protein>
    <submittedName>
        <fullName evidence="1">Uncharacterized protein</fullName>
    </submittedName>
</protein>
<accession>A0A381QS88</accession>
<sequence>MTGGRGRDSVALNRYRGMTMTSSHRSRTDSGTGLHIATITHGGRIWGTYLEFDDDPTRPDVYLARLRFDVANPTNLEEAPRTTVIIIEESYQEAVTKARDFDDRQLEALLRSALPD</sequence>
<name>A0A381QS88_9ZZZZ</name>
<reference evidence="1" key="1">
    <citation type="submission" date="2018-05" db="EMBL/GenBank/DDBJ databases">
        <authorList>
            <person name="Lanie J.A."/>
            <person name="Ng W.-L."/>
            <person name="Kazmierczak K.M."/>
            <person name="Andrzejewski T.M."/>
            <person name="Davidsen T.M."/>
            <person name="Wayne K.J."/>
            <person name="Tettelin H."/>
            <person name="Glass J.I."/>
            <person name="Rusch D."/>
            <person name="Podicherti R."/>
            <person name="Tsui H.-C.T."/>
            <person name="Winkler M.E."/>
        </authorList>
    </citation>
    <scope>NUCLEOTIDE SEQUENCE</scope>
</reference>
<organism evidence="1">
    <name type="scientific">marine metagenome</name>
    <dbReference type="NCBI Taxonomy" id="408172"/>
    <lineage>
        <taxon>unclassified sequences</taxon>
        <taxon>metagenomes</taxon>
        <taxon>ecological metagenomes</taxon>
    </lineage>
</organism>